<evidence type="ECO:0000313" key="1">
    <source>
        <dbReference type="EMBL" id="KAE8702484.1"/>
    </source>
</evidence>
<keyword evidence="2" id="KW-1185">Reference proteome</keyword>
<dbReference type="EMBL" id="VEPZ02001007">
    <property type="protein sequence ID" value="KAE8702484.1"/>
    <property type="molecule type" value="Genomic_DNA"/>
</dbReference>
<name>A0A6A3AD70_HIBSY</name>
<organism evidence="1 2">
    <name type="scientific">Hibiscus syriacus</name>
    <name type="common">Rose of Sharon</name>
    <dbReference type="NCBI Taxonomy" id="106335"/>
    <lineage>
        <taxon>Eukaryota</taxon>
        <taxon>Viridiplantae</taxon>
        <taxon>Streptophyta</taxon>
        <taxon>Embryophyta</taxon>
        <taxon>Tracheophyta</taxon>
        <taxon>Spermatophyta</taxon>
        <taxon>Magnoliopsida</taxon>
        <taxon>eudicotyledons</taxon>
        <taxon>Gunneridae</taxon>
        <taxon>Pentapetalae</taxon>
        <taxon>rosids</taxon>
        <taxon>malvids</taxon>
        <taxon>Malvales</taxon>
        <taxon>Malvaceae</taxon>
        <taxon>Malvoideae</taxon>
        <taxon>Hibiscus</taxon>
    </lineage>
</organism>
<dbReference type="Proteomes" id="UP000436088">
    <property type="component" value="Unassembled WGS sequence"/>
</dbReference>
<evidence type="ECO:0000313" key="2">
    <source>
        <dbReference type="Proteomes" id="UP000436088"/>
    </source>
</evidence>
<accession>A0A6A3AD70</accession>
<comment type="caution">
    <text evidence="1">The sequence shown here is derived from an EMBL/GenBank/DDBJ whole genome shotgun (WGS) entry which is preliminary data.</text>
</comment>
<reference evidence="1" key="1">
    <citation type="submission" date="2019-09" db="EMBL/GenBank/DDBJ databases">
        <title>Draft genome information of white flower Hibiscus syriacus.</title>
        <authorList>
            <person name="Kim Y.-M."/>
        </authorList>
    </citation>
    <scope>NUCLEOTIDE SEQUENCE [LARGE SCALE GENOMIC DNA]</scope>
    <source>
        <strain evidence="1">YM2019G1</strain>
    </source>
</reference>
<dbReference type="AlphaFoldDB" id="A0A6A3AD70"/>
<gene>
    <name evidence="1" type="ORF">F3Y22_tig00110482pilonHSYRG00153</name>
</gene>
<sequence length="122" mass="13701">MYIAIRNEMHDISLNSRFRTDEVSSAVECSPENRRDAESDILGKYIVALSNETIENSLGTENTDIDRELTESTSHPLVYDGFGPLDCDGIYLSSCGHAVHQGCLDRYLSSLKERNQKVQKCL</sequence>
<proteinExistence type="predicted"/>
<protein>
    <submittedName>
        <fullName evidence="1">Uncharacterized protein</fullName>
    </submittedName>
</protein>